<reference evidence="1 2" key="1">
    <citation type="submission" date="2014-04" db="EMBL/GenBank/DDBJ databases">
        <title>Genome evolution of avian class.</title>
        <authorList>
            <person name="Zhang G."/>
            <person name="Li C."/>
        </authorList>
    </citation>
    <scope>NUCLEOTIDE SEQUENCE [LARGE SCALE GENOMIC DNA]</scope>
    <source>
        <strain evidence="1">BGI_N321</strain>
    </source>
</reference>
<evidence type="ECO:0000313" key="2">
    <source>
        <dbReference type="Proteomes" id="UP000053620"/>
    </source>
</evidence>
<proteinExistence type="predicted"/>
<accession>A0A094KIT4</accession>
<dbReference type="GO" id="GO:0007508">
    <property type="term" value="P:larval heart development"/>
    <property type="evidence" value="ECO:0007669"/>
    <property type="project" value="TreeGrafter"/>
</dbReference>
<dbReference type="PANTHER" id="PTHR33395">
    <property type="entry name" value="TRANSCRIPTASE, PUTATIVE-RELATED-RELATED"/>
    <property type="match status" value="1"/>
</dbReference>
<name>A0A094KIT4_ANTCR</name>
<dbReference type="AlphaFoldDB" id="A0A094KIT4"/>
<dbReference type="GO" id="GO:0031012">
    <property type="term" value="C:extracellular matrix"/>
    <property type="evidence" value="ECO:0007669"/>
    <property type="project" value="TreeGrafter"/>
</dbReference>
<sequence>VATLDFRRANFNLFKDLIGCIPWIRGVLEGKEAQESWLTFKYLFLQAQVLCIPKKSGKSGRKPAWMSKELMEKLKGKREVYEMWKKGLATWEEYRNAVRACRDATRKAKAHLELNLAKDVKDNKKDFFKYINNKRQTRGNVGSLLNEVGALVTGDVEKAKILNAFFTSVFT</sequence>
<dbReference type="PANTHER" id="PTHR33395:SF22">
    <property type="entry name" value="REVERSE TRANSCRIPTASE DOMAIN-CONTAINING PROTEIN"/>
    <property type="match status" value="1"/>
</dbReference>
<feature type="non-terminal residue" evidence="1">
    <location>
        <position position="171"/>
    </location>
</feature>
<feature type="non-terminal residue" evidence="1">
    <location>
        <position position="1"/>
    </location>
</feature>
<organism evidence="1 2">
    <name type="scientific">Antrostomus carolinensis</name>
    <name type="common">Chuck-will's-widow</name>
    <name type="synonym">Caprimulgus carolinensis</name>
    <dbReference type="NCBI Taxonomy" id="279965"/>
    <lineage>
        <taxon>Eukaryota</taxon>
        <taxon>Metazoa</taxon>
        <taxon>Chordata</taxon>
        <taxon>Craniata</taxon>
        <taxon>Vertebrata</taxon>
        <taxon>Euteleostomi</taxon>
        <taxon>Archelosauria</taxon>
        <taxon>Archosauria</taxon>
        <taxon>Dinosauria</taxon>
        <taxon>Saurischia</taxon>
        <taxon>Theropoda</taxon>
        <taxon>Coelurosauria</taxon>
        <taxon>Aves</taxon>
        <taxon>Neognathae</taxon>
        <taxon>Neoaves</taxon>
        <taxon>Strisores</taxon>
        <taxon>Caprimulgiformes</taxon>
        <taxon>Caprimulgidae</taxon>
        <taxon>Antrostomus</taxon>
    </lineage>
</organism>
<gene>
    <name evidence="1" type="ORF">N321_09184</name>
</gene>
<dbReference type="Proteomes" id="UP000053620">
    <property type="component" value="Unassembled WGS sequence"/>
</dbReference>
<dbReference type="GO" id="GO:0061343">
    <property type="term" value="P:cell adhesion involved in heart morphogenesis"/>
    <property type="evidence" value="ECO:0007669"/>
    <property type="project" value="TreeGrafter"/>
</dbReference>
<keyword evidence="2" id="KW-1185">Reference proteome</keyword>
<protein>
    <submittedName>
        <fullName evidence="1">Uncharacterized protein</fullName>
    </submittedName>
</protein>
<dbReference type="EMBL" id="KL348521">
    <property type="protein sequence ID" value="KFZ57322.1"/>
    <property type="molecule type" value="Genomic_DNA"/>
</dbReference>
<evidence type="ECO:0000313" key="1">
    <source>
        <dbReference type="EMBL" id="KFZ57322.1"/>
    </source>
</evidence>